<evidence type="ECO:0000256" key="1">
    <source>
        <dbReference type="SAM" id="MobiDB-lite"/>
    </source>
</evidence>
<comment type="caution">
    <text evidence="2">The sequence shown here is derived from an EMBL/GenBank/DDBJ whole genome shotgun (WGS) entry which is preliminary data.</text>
</comment>
<evidence type="ECO:0000313" key="3">
    <source>
        <dbReference type="Proteomes" id="UP001500571"/>
    </source>
</evidence>
<gene>
    <name evidence="2" type="ORF">GCM10009798_24580</name>
</gene>
<accession>A0ABN2R4N3</accession>
<feature type="region of interest" description="Disordered" evidence="1">
    <location>
        <begin position="1"/>
        <end position="45"/>
    </location>
</feature>
<name>A0ABN2R4N3_9ACTN</name>
<reference evidence="2 3" key="1">
    <citation type="journal article" date="2019" name="Int. J. Syst. Evol. Microbiol.">
        <title>The Global Catalogue of Microorganisms (GCM) 10K type strain sequencing project: providing services to taxonomists for standard genome sequencing and annotation.</title>
        <authorList>
            <consortium name="The Broad Institute Genomics Platform"/>
            <consortium name="The Broad Institute Genome Sequencing Center for Infectious Disease"/>
            <person name="Wu L."/>
            <person name="Ma J."/>
        </authorList>
    </citation>
    <scope>NUCLEOTIDE SEQUENCE [LARGE SCALE GENOMIC DNA]</scope>
    <source>
        <strain evidence="2 3">JCM 15309</strain>
    </source>
</reference>
<proteinExistence type="predicted"/>
<dbReference type="RefSeq" id="WP_344045138.1">
    <property type="nucleotide sequence ID" value="NZ_BAAAPB010000002.1"/>
</dbReference>
<dbReference type="EMBL" id="BAAAPB010000002">
    <property type="protein sequence ID" value="GAA1963603.1"/>
    <property type="molecule type" value="Genomic_DNA"/>
</dbReference>
<sequence length="45" mass="4894">MPAQLLARTLDWGPANHDPENPFGHPATEAALDRRDAGDDLPDDN</sequence>
<dbReference type="Proteomes" id="UP001500571">
    <property type="component" value="Unassembled WGS sequence"/>
</dbReference>
<keyword evidence="3" id="KW-1185">Reference proteome</keyword>
<organism evidence="2 3">
    <name type="scientific">Nocardioides panacihumi</name>
    <dbReference type="NCBI Taxonomy" id="400774"/>
    <lineage>
        <taxon>Bacteria</taxon>
        <taxon>Bacillati</taxon>
        <taxon>Actinomycetota</taxon>
        <taxon>Actinomycetes</taxon>
        <taxon>Propionibacteriales</taxon>
        <taxon>Nocardioidaceae</taxon>
        <taxon>Nocardioides</taxon>
    </lineage>
</organism>
<protein>
    <submittedName>
        <fullName evidence="2">Uncharacterized protein</fullName>
    </submittedName>
</protein>
<evidence type="ECO:0000313" key="2">
    <source>
        <dbReference type="EMBL" id="GAA1963603.1"/>
    </source>
</evidence>